<feature type="region of interest" description="Disordered" evidence="9">
    <location>
        <begin position="1"/>
        <end position="175"/>
    </location>
</feature>
<feature type="region of interest" description="Disordered" evidence="9">
    <location>
        <begin position="935"/>
        <end position="962"/>
    </location>
</feature>
<keyword evidence="5" id="KW-0863">Zinc-finger</keyword>
<gene>
    <name evidence="11" type="ORF">KP79_PYT10211</name>
</gene>
<dbReference type="Gene3D" id="1.20.120.1750">
    <property type="match status" value="1"/>
</dbReference>
<dbReference type="CDD" id="cd20353">
    <property type="entry name" value="Rcat_RBR_RNF216"/>
    <property type="match status" value="1"/>
</dbReference>
<dbReference type="CDD" id="cd20339">
    <property type="entry name" value="BRcat_RBR_RNF216"/>
    <property type="match status" value="1"/>
</dbReference>
<evidence type="ECO:0000256" key="7">
    <source>
        <dbReference type="ARBA" id="ARBA00022833"/>
    </source>
</evidence>
<feature type="compositionally biased region" description="Acidic residues" evidence="9">
    <location>
        <begin position="936"/>
        <end position="950"/>
    </location>
</feature>
<keyword evidence="7" id="KW-0862">Zinc</keyword>
<evidence type="ECO:0000313" key="11">
    <source>
        <dbReference type="EMBL" id="OWF42615.1"/>
    </source>
</evidence>
<dbReference type="Pfam" id="PF26200">
    <property type="entry name" value="Rcat_RNF216"/>
    <property type="match status" value="1"/>
</dbReference>
<feature type="coiled-coil region" evidence="8">
    <location>
        <begin position="645"/>
        <end position="672"/>
    </location>
</feature>
<evidence type="ECO:0000256" key="1">
    <source>
        <dbReference type="ARBA" id="ARBA00004906"/>
    </source>
</evidence>
<evidence type="ECO:0000256" key="8">
    <source>
        <dbReference type="SAM" id="Coils"/>
    </source>
</evidence>
<dbReference type="Proteomes" id="UP000242188">
    <property type="component" value="Unassembled WGS sequence"/>
</dbReference>
<dbReference type="EMBL" id="NEDP02005243">
    <property type="protein sequence ID" value="OWF42615.1"/>
    <property type="molecule type" value="Genomic_DNA"/>
</dbReference>
<evidence type="ECO:0000313" key="12">
    <source>
        <dbReference type="Proteomes" id="UP000242188"/>
    </source>
</evidence>
<dbReference type="SMART" id="SM00647">
    <property type="entry name" value="IBR"/>
    <property type="match status" value="1"/>
</dbReference>
<dbReference type="SUPFAM" id="SSF57850">
    <property type="entry name" value="RING/U-box"/>
    <property type="match status" value="3"/>
</dbReference>
<dbReference type="GO" id="GO:0008270">
    <property type="term" value="F:zinc ion binding"/>
    <property type="evidence" value="ECO:0007669"/>
    <property type="project" value="UniProtKB-KW"/>
</dbReference>
<dbReference type="OrthoDB" id="10009520at2759"/>
<feature type="compositionally biased region" description="Polar residues" evidence="9">
    <location>
        <begin position="82"/>
        <end position="93"/>
    </location>
</feature>
<keyword evidence="6" id="KW-0833">Ubl conjugation pathway</keyword>
<protein>
    <submittedName>
        <fullName evidence="11">E3 ubiquitin-protein ligase</fullName>
    </submittedName>
</protein>
<dbReference type="CDD" id="cd16630">
    <property type="entry name" value="RING-HC_RBR_RNF216"/>
    <property type="match status" value="1"/>
</dbReference>
<evidence type="ECO:0000256" key="2">
    <source>
        <dbReference type="ARBA" id="ARBA00022679"/>
    </source>
</evidence>
<proteinExistence type="predicted"/>
<dbReference type="InterPro" id="IPR047544">
    <property type="entry name" value="RING-HC_RBR_RNF216"/>
</dbReference>
<dbReference type="InterPro" id="IPR047545">
    <property type="entry name" value="BRcat_RBR_RNF216"/>
</dbReference>
<evidence type="ECO:0000256" key="9">
    <source>
        <dbReference type="SAM" id="MobiDB-lite"/>
    </source>
</evidence>
<dbReference type="InterPro" id="IPR051628">
    <property type="entry name" value="LUBAC_E3_Ligases"/>
</dbReference>
<reference evidence="11 12" key="1">
    <citation type="journal article" date="2017" name="Nat. Ecol. Evol.">
        <title>Scallop genome provides insights into evolution of bilaterian karyotype and development.</title>
        <authorList>
            <person name="Wang S."/>
            <person name="Zhang J."/>
            <person name="Jiao W."/>
            <person name="Li J."/>
            <person name="Xun X."/>
            <person name="Sun Y."/>
            <person name="Guo X."/>
            <person name="Huan P."/>
            <person name="Dong B."/>
            <person name="Zhang L."/>
            <person name="Hu X."/>
            <person name="Sun X."/>
            <person name="Wang J."/>
            <person name="Zhao C."/>
            <person name="Wang Y."/>
            <person name="Wang D."/>
            <person name="Huang X."/>
            <person name="Wang R."/>
            <person name="Lv J."/>
            <person name="Li Y."/>
            <person name="Zhang Z."/>
            <person name="Liu B."/>
            <person name="Lu W."/>
            <person name="Hui Y."/>
            <person name="Liang J."/>
            <person name="Zhou Z."/>
            <person name="Hou R."/>
            <person name="Li X."/>
            <person name="Liu Y."/>
            <person name="Li H."/>
            <person name="Ning X."/>
            <person name="Lin Y."/>
            <person name="Zhao L."/>
            <person name="Xing Q."/>
            <person name="Dou J."/>
            <person name="Li Y."/>
            <person name="Mao J."/>
            <person name="Guo H."/>
            <person name="Dou H."/>
            <person name="Li T."/>
            <person name="Mu C."/>
            <person name="Jiang W."/>
            <person name="Fu Q."/>
            <person name="Fu X."/>
            <person name="Miao Y."/>
            <person name="Liu J."/>
            <person name="Yu Q."/>
            <person name="Li R."/>
            <person name="Liao H."/>
            <person name="Li X."/>
            <person name="Kong Y."/>
            <person name="Jiang Z."/>
            <person name="Chourrout D."/>
            <person name="Li R."/>
            <person name="Bao Z."/>
        </authorList>
    </citation>
    <scope>NUCLEOTIDE SEQUENCE [LARGE SCALE GENOMIC DNA]</scope>
    <source>
        <strain evidence="11 12">PY_sf001</strain>
    </source>
</reference>
<sequence length="1025" mass="117027">MAAEWDIGDTKSELVSEESFNEPLAKRPKLENEESSGQRSQVTADGDGHSLKHSDTVEYNLEGEIESKNNEAEEVEDRSGVVDNSTLNGTQEYNLEGEVEDKTNDVEDVTERSGVVEDYTVSGTQENNLEGENKTNNGTDEVTERSEVVEDSTISGTQEYNLEGETEHKNDDVQEVTARSETVNETVEDNGNDDLMAVPTLTKIPSVLQDAELIAGIVDGVDVDLIYNKLKENRSNPGRVDLVTNEILEEAGHALTASSTPQRLGQTTSTFMEDFVSVIDKSMANMAALPLSANEIHQLLLSEGDRVDRVDRVVSQLLTKHYSSLLTTREDFAADIKKVIEVMPGANPNEVYKLLQERENQANRVDLVISFLQGRTVTRLARLDTLPDDPVLQRDPLYRDMRIVAKVLPDMNPNEIYAYLEAHSHQKNRIQLVIEELMRIVPTTSTPSIESSNTSSLDDSVPTGNRIAYSIGDEVDDLKEVFPDCDPTYLYDELEKRQDDKDRVKNLAWAMFENKDYPKHTEVMKEKAKAKVRERIENMTFDLKDFLSKFPDPCATFEDKDKPMNENYKQHVQVQIKNDFRELKTGYLMHVMIQNKFHYTTSKAEIQEKTEGLPEGSIKFKRNPRPEEPLPAELDEFFFNEKMFAANKKQRLDHLDEEKRFKELKRLQAKENEELLECGCCYDNECFIEDMASCQDGHLFCKDCIKRSSEVAIGDGQCVFPCFTDNCEYQFPLSVLQEVMSQNMFSILLRRKQEEEVKQADIPDLISCPFCSFATIISNPDDKVFKCLNPECLRESCRLCKEPNHVPLACNEIERQGERNMRTYIELCVSEAMLHKCHNCQKRFFKEYGCNKMTCTCGASQCYLCRKPVEDYDHFDDDDEEMCSLYSNPRDLHIEEMRKAVMDGLTKYKEEHPEAVDITLKYDAAKHIEELASEFKEDEDYDPDGDDSGGDDNNGSNPELSSDNELWEYVTFLTVRLGEYVTFLTVRLGEYVTFLTVRLGEYVTFLTGVNILYVLSTMTDSLHIQ</sequence>
<keyword evidence="3" id="KW-0479">Metal-binding</keyword>
<feature type="compositionally biased region" description="Basic and acidic residues" evidence="9">
    <location>
        <begin position="46"/>
        <end position="56"/>
    </location>
</feature>
<dbReference type="PANTHER" id="PTHR22770">
    <property type="entry name" value="UBIQUITIN CONJUGATING ENZYME 7 INTERACTING PROTEIN-RELATED"/>
    <property type="match status" value="1"/>
</dbReference>
<dbReference type="InterPro" id="IPR002867">
    <property type="entry name" value="IBR_dom"/>
</dbReference>
<feature type="compositionally biased region" description="Basic and acidic residues" evidence="9">
    <location>
        <begin position="100"/>
        <end position="115"/>
    </location>
</feature>
<evidence type="ECO:0000256" key="4">
    <source>
        <dbReference type="ARBA" id="ARBA00022737"/>
    </source>
</evidence>
<dbReference type="InterPro" id="IPR044066">
    <property type="entry name" value="TRIAD_supradom"/>
</dbReference>
<comment type="caution">
    <text evidence="11">The sequence shown here is derived from an EMBL/GenBank/DDBJ whole genome shotgun (WGS) entry which is preliminary data.</text>
</comment>
<dbReference type="PROSITE" id="PS51873">
    <property type="entry name" value="TRIAD"/>
    <property type="match status" value="1"/>
</dbReference>
<keyword evidence="2" id="KW-0808">Transferase</keyword>
<organism evidence="11 12">
    <name type="scientific">Mizuhopecten yessoensis</name>
    <name type="common">Japanese scallop</name>
    <name type="synonym">Patinopecten yessoensis</name>
    <dbReference type="NCBI Taxonomy" id="6573"/>
    <lineage>
        <taxon>Eukaryota</taxon>
        <taxon>Metazoa</taxon>
        <taxon>Spiralia</taxon>
        <taxon>Lophotrochozoa</taxon>
        <taxon>Mollusca</taxon>
        <taxon>Bivalvia</taxon>
        <taxon>Autobranchia</taxon>
        <taxon>Pteriomorphia</taxon>
        <taxon>Pectinida</taxon>
        <taxon>Pectinoidea</taxon>
        <taxon>Pectinidae</taxon>
        <taxon>Mizuhopecten</taxon>
    </lineage>
</organism>
<feature type="domain" description="RING-type" evidence="10">
    <location>
        <begin position="674"/>
        <end position="887"/>
    </location>
</feature>
<feature type="compositionally biased region" description="Polar residues" evidence="9">
    <location>
        <begin position="121"/>
        <end position="140"/>
    </location>
</feature>
<keyword evidence="8" id="KW-0175">Coiled coil</keyword>
<dbReference type="GO" id="GO:0016740">
    <property type="term" value="F:transferase activity"/>
    <property type="evidence" value="ECO:0007669"/>
    <property type="project" value="UniProtKB-KW"/>
</dbReference>
<accession>A0A210Q1M7</accession>
<dbReference type="InterPro" id="IPR047546">
    <property type="entry name" value="Rcat_RBR_RNF216"/>
</dbReference>
<keyword evidence="12" id="KW-1185">Reference proteome</keyword>
<evidence type="ECO:0000256" key="5">
    <source>
        <dbReference type="ARBA" id="ARBA00022771"/>
    </source>
</evidence>
<evidence type="ECO:0000259" key="10">
    <source>
        <dbReference type="PROSITE" id="PS51873"/>
    </source>
</evidence>
<dbReference type="STRING" id="6573.A0A210Q1M7"/>
<evidence type="ECO:0000256" key="3">
    <source>
        <dbReference type="ARBA" id="ARBA00022723"/>
    </source>
</evidence>
<dbReference type="PANTHER" id="PTHR22770:SF47">
    <property type="entry name" value="E3 UBIQUITIN-PROTEIN LIGASE RNF216"/>
    <property type="match status" value="1"/>
</dbReference>
<evidence type="ECO:0000256" key="6">
    <source>
        <dbReference type="ARBA" id="ARBA00022786"/>
    </source>
</evidence>
<keyword evidence="4" id="KW-0677">Repeat</keyword>
<name>A0A210Q1M7_MIZYE</name>
<dbReference type="AlphaFoldDB" id="A0A210Q1M7"/>
<comment type="pathway">
    <text evidence="1">Protein modification; protein ubiquitination.</text>
</comment>